<dbReference type="Proteomes" id="UP000190080">
    <property type="component" value="Unassembled WGS sequence"/>
</dbReference>
<dbReference type="PANTHER" id="PTHR32089:SF112">
    <property type="entry name" value="LYSOZYME-LIKE PROTEIN-RELATED"/>
    <property type="match status" value="1"/>
</dbReference>
<evidence type="ECO:0000256" key="3">
    <source>
        <dbReference type="SAM" id="Coils"/>
    </source>
</evidence>
<dbReference type="GO" id="GO:0016020">
    <property type="term" value="C:membrane"/>
    <property type="evidence" value="ECO:0007669"/>
    <property type="project" value="InterPro"/>
</dbReference>
<dbReference type="Pfam" id="PF00015">
    <property type="entry name" value="MCPsignal"/>
    <property type="match status" value="1"/>
</dbReference>
<reference evidence="6 7" key="1">
    <citation type="submission" date="2017-03" db="EMBL/GenBank/DDBJ databases">
        <title>Genome sequence of Clostridium oryzae DSM 28571.</title>
        <authorList>
            <person name="Poehlein A."/>
            <person name="Daniel R."/>
        </authorList>
    </citation>
    <scope>NUCLEOTIDE SEQUENCE [LARGE SCALE GENOMIC DNA]</scope>
    <source>
        <strain evidence="6 7">DSM 28571</strain>
    </source>
</reference>
<comment type="caution">
    <text evidence="6">The sequence shown here is derived from an EMBL/GenBank/DDBJ whole genome shotgun (WGS) entry which is preliminary data.</text>
</comment>
<dbReference type="SUPFAM" id="SSF111126">
    <property type="entry name" value="Ligand-binding domain in the NO signalling and Golgi transport"/>
    <property type="match status" value="1"/>
</dbReference>
<dbReference type="RefSeq" id="WP_079422809.1">
    <property type="nucleotide sequence ID" value="NZ_MZGV01000011.1"/>
</dbReference>
<protein>
    <submittedName>
        <fullName evidence="6">Methyl-accepting chemotaxis protein 3</fullName>
    </submittedName>
</protein>
<dbReference type="InterPro" id="IPR011644">
    <property type="entry name" value="Heme_NO-bd"/>
</dbReference>
<dbReference type="PANTHER" id="PTHR32089">
    <property type="entry name" value="METHYL-ACCEPTING CHEMOTAXIS PROTEIN MCPB"/>
    <property type="match status" value="1"/>
</dbReference>
<evidence type="ECO:0000256" key="4">
    <source>
        <dbReference type="SAM" id="Phobius"/>
    </source>
</evidence>
<dbReference type="InterPro" id="IPR038158">
    <property type="entry name" value="H-NOX_domain_sf"/>
</dbReference>
<dbReference type="STRING" id="1450648.CLORY_13950"/>
<keyword evidence="4" id="KW-0472">Membrane</keyword>
<keyword evidence="1 2" id="KW-0807">Transducer</keyword>
<dbReference type="AlphaFoldDB" id="A0A1V4IT08"/>
<feature type="domain" description="Methyl-accepting transducer" evidence="5">
    <location>
        <begin position="313"/>
        <end position="570"/>
    </location>
</feature>
<dbReference type="Pfam" id="PF07700">
    <property type="entry name" value="HNOB"/>
    <property type="match status" value="1"/>
</dbReference>
<keyword evidence="4" id="KW-0812">Transmembrane</keyword>
<dbReference type="GO" id="GO:0020037">
    <property type="term" value="F:heme binding"/>
    <property type="evidence" value="ECO:0007669"/>
    <property type="project" value="InterPro"/>
</dbReference>
<keyword evidence="4" id="KW-1133">Transmembrane helix</keyword>
<feature type="coiled-coil region" evidence="3">
    <location>
        <begin position="528"/>
        <end position="593"/>
    </location>
</feature>
<evidence type="ECO:0000313" key="7">
    <source>
        <dbReference type="Proteomes" id="UP000190080"/>
    </source>
</evidence>
<feature type="transmembrane region" description="Helical" evidence="4">
    <location>
        <begin position="189"/>
        <end position="217"/>
    </location>
</feature>
<keyword evidence="3" id="KW-0175">Coiled coil</keyword>
<proteinExistence type="predicted"/>
<evidence type="ECO:0000313" key="6">
    <source>
        <dbReference type="EMBL" id="OPJ63029.1"/>
    </source>
</evidence>
<dbReference type="InterPro" id="IPR024096">
    <property type="entry name" value="NO_sig/Golgi_transp_ligand-bd"/>
</dbReference>
<gene>
    <name evidence="6" type="primary">mcp3_1</name>
    <name evidence="6" type="ORF">CLORY_13950</name>
</gene>
<name>A0A1V4IT08_9CLOT</name>
<dbReference type="Gene3D" id="3.90.1520.10">
    <property type="entry name" value="H-NOX domain"/>
    <property type="match status" value="1"/>
</dbReference>
<accession>A0A1V4IT08</accession>
<feature type="transmembrane region" description="Helical" evidence="4">
    <location>
        <begin position="223"/>
        <end position="244"/>
    </location>
</feature>
<dbReference type="InterPro" id="IPR004089">
    <property type="entry name" value="MCPsignal_dom"/>
</dbReference>
<dbReference type="SUPFAM" id="SSF58104">
    <property type="entry name" value="Methyl-accepting chemotaxis protein (MCP) signaling domain"/>
    <property type="match status" value="1"/>
</dbReference>
<dbReference type="Gene3D" id="1.10.287.950">
    <property type="entry name" value="Methyl-accepting chemotaxis protein"/>
    <property type="match status" value="1"/>
</dbReference>
<dbReference type="GO" id="GO:0007165">
    <property type="term" value="P:signal transduction"/>
    <property type="evidence" value="ECO:0007669"/>
    <property type="project" value="UniProtKB-KW"/>
</dbReference>
<dbReference type="EMBL" id="MZGV01000011">
    <property type="protein sequence ID" value="OPJ63029.1"/>
    <property type="molecule type" value="Genomic_DNA"/>
</dbReference>
<keyword evidence="7" id="KW-1185">Reference proteome</keyword>
<feature type="coiled-coil region" evidence="3">
    <location>
        <begin position="346"/>
        <end position="387"/>
    </location>
</feature>
<organism evidence="6 7">
    <name type="scientific">Clostridium oryzae</name>
    <dbReference type="NCBI Taxonomy" id="1450648"/>
    <lineage>
        <taxon>Bacteria</taxon>
        <taxon>Bacillati</taxon>
        <taxon>Bacillota</taxon>
        <taxon>Clostridia</taxon>
        <taxon>Eubacteriales</taxon>
        <taxon>Clostridiaceae</taxon>
        <taxon>Clostridium</taxon>
    </lineage>
</organism>
<sequence length="599" mass="67285">MKGTVVSTWMKTCRRLYGTDSVDKAMKTVGWEKDRLFSPIETIDDSKIKKVISEIAKSNGLDVKKIWREIGKDNINAFYKDFPAFFNYENLYSFFKALFDIHIVMTKKFAGAKPPLVELLPVSSRKAIFKYTSSRGMFDYFMGLIDGSCEFFKEKVEIQELEKTENSLSLMLTFEKDIYIKKKYRINTILSFGFIKSIEVKASIFTAIITFISLLAATGAKHIPISIIGTVAAFVSSWGIAVLLNKPGKYINKEIERIISNEYLYDGDIVTKDHYEDLYKLIKKHKKNIKADFVGFNGVVDEMNTFVGSINEISSVMENTSQEISGVVEQVADGAVSQAENTGKAVDQLNDNINSLKMIVDSENSKKEELEKAIDKINNSYKNVDNTSKNIMDMLGSFQKVKDRGNSLEEKAHDINNIVDIVSGIAEQTNLLALNASIEAARAGEQGKGFAVVAESIRKLAEQSKEAVGNINTNLEQFLRDIKELVLSIEGQFEVLKNETKSLGKVRDTNYEANDSIKKVSLSMIDTIDELNREAESISSVYESIESLAAIAEENSASSEEVSANITSYSNEIVKLTDNIKDFQNIIKIFKEELERYKL</sequence>
<dbReference type="PROSITE" id="PS50111">
    <property type="entry name" value="CHEMOTAXIS_TRANSDUC_2"/>
    <property type="match status" value="1"/>
</dbReference>
<evidence type="ECO:0000259" key="5">
    <source>
        <dbReference type="PROSITE" id="PS50111"/>
    </source>
</evidence>
<evidence type="ECO:0000256" key="1">
    <source>
        <dbReference type="ARBA" id="ARBA00023224"/>
    </source>
</evidence>
<dbReference type="SMART" id="SM00283">
    <property type="entry name" value="MA"/>
    <property type="match status" value="1"/>
</dbReference>
<evidence type="ECO:0000256" key="2">
    <source>
        <dbReference type="PROSITE-ProRule" id="PRU00284"/>
    </source>
</evidence>
<dbReference type="OrthoDB" id="1660488at2"/>